<evidence type="ECO:0000256" key="8">
    <source>
        <dbReference type="ARBA" id="ARBA00023136"/>
    </source>
</evidence>
<comment type="similarity">
    <text evidence="2">Belongs to the sphingomyelin synthase family.</text>
</comment>
<keyword evidence="5" id="KW-0746">Sphingolipid metabolism</keyword>
<evidence type="ECO:0000259" key="10">
    <source>
        <dbReference type="Pfam" id="PF14360"/>
    </source>
</evidence>
<dbReference type="OrthoDB" id="422827at2759"/>
<evidence type="ECO:0000256" key="2">
    <source>
        <dbReference type="ARBA" id="ARBA00005441"/>
    </source>
</evidence>
<dbReference type="VEuPathDB" id="TrichDB:TVAG_402110"/>
<accession>A2DHW8</accession>
<evidence type="ECO:0000256" key="1">
    <source>
        <dbReference type="ARBA" id="ARBA00004141"/>
    </source>
</evidence>
<keyword evidence="6 9" id="KW-1133">Transmembrane helix</keyword>
<dbReference type="RefSeq" id="XP_001580943.1">
    <property type="nucleotide sequence ID" value="XM_001580893.1"/>
</dbReference>
<dbReference type="GO" id="GO:0000139">
    <property type="term" value="C:Golgi membrane"/>
    <property type="evidence" value="ECO:0000318"/>
    <property type="project" value="GO_Central"/>
</dbReference>
<dbReference type="KEGG" id="tva:5465488"/>
<dbReference type="VEuPathDB" id="TrichDB:TVAGG3_0271620"/>
<dbReference type="PANTHER" id="PTHR21290">
    <property type="entry name" value="SPHINGOMYELIN SYNTHETASE"/>
    <property type="match status" value="1"/>
</dbReference>
<reference evidence="11" key="2">
    <citation type="journal article" date="2007" name="Science">
        <title>Draft genome sequence of the sexually transmitted pathogen Trichomonas vaginalis.</title>
        <authorList>
            <person name="Carlton J.M."/>
            <person name="Hirt R.P."/>
            <person name="Silva J.C."/>
            <person name="Delcher A.L."/>
            <person name="Schatz M."/>
            <person name="Zhao Q."/>
            <person name="Wortman J.R."/>
            <person name="Bidwell S.L."/>
            <person name="Alsmark U.C.M."/>
            <person name="Besteiro S."/>
            <person name="Sicheritz-Ponten T."/>
            <person name="Noel C.J."/>
            <person name="Dacks J.B."/>
            <person name="Foster P.G."/>
            <person name="Simillion C."/>
            <person name="Van de Peer Y."/>
            <person name="Miranda-Saavedra D."/>
            <person name="Barton G.J."/>
            <person name="Westrop G.D."/>
            <person name="Mueller S."/>
            <person name="Dessi D."/>
            <person name="Fiori P.L."/>
            <person name="Ren Q."/>
            <person name="Paulsen I."/>
            <person name="Zhang H."/>
            <person name="Bastida-Corcuera F.D."/>
            <person name="Simoes-Barbosa A."/>
            <person name="Brown M.T."/>
            <person name="Hayes R.D."/>
            <person name="Mukherjee M."/>
            <person name="Okumura C.Y."/>
            <person name="Schneider R."/>
            <person name="Smith A.J."/>
            <person name="Vanacova S."/>
            <person name="Villalvazo M."/>
            <person name="Haas B.J."/>
            <person name="Pertea M."/>
            <person name="Feldblyum T.V."/>
            <person name="Utterback T.R."/>
            <person name="Shu C.L."/>
            <person name="Osoegawa K."/>
            <person name="de Jong P.J."/>
            <person name="Hrdy I."/>
            <person name="Horvathova L."/>
            <person name="Zubacova Z."/>
            <person name="Dolezal P."/>
            <person name="Malik S.B."/>
            <person name="Logsdon J.M. Jr."/>
            <person name="Henze K."/>
            <person name="Gupta A."/>
            <person name="Wang C.C."/>
            <person name="Dunne R.L."/>
            <person name="Upcroft J.A."/>
            <person name="Upcroft P."/>
            <person name="White O."/>
            <person name="Salzberg S.L."/>
            <person name="Tang P."/>
            <person name="Chiu C.-H."/>
            <person name="Lee Y.-S."/>
            <person name="Embley T.M."/>
            <person name="Coombs G.H."/>
            <person name="Mottram J.C."/>
            <person name="Tachezy J."/>
            <person name="Fraser-Liggett C.M."/>
            <person name="Johnson P.J."/>
        </authorList>
    </citation>
    <scope>NUCLEOTIDE SEQUENCE [LARGE SCALE GENOMIC DNA]</scope>
    <source>
        <strain evidence="11">G3</strain>
    </source>
</reference>
<keyword evidence="8 9" id="KW-0472">Membrane</keyword>
<keyword evidence="3" id="KW-0808">Transferase</keyword>
<dbReference type="EMBL" id="DS113202">
    <property type="protein sequence ID" value="EAY19957.1"/>
    <property type="molecule type" value="Genomic_DNA"/>
</dbReference>
<gene>
    <name evidence="11" type="ORF">TVAG_402110</name>
</gene>
<evidence type="ECO:0000256" key="3">
    <source>
        <dbReference type="ARBA" id="ARBA00022679"/>
    </source>
</evidence>
<feature type="domain" description="Sphingomyelin synthase-like" evidence="10">
    <location>
        <begin position="46"/>
        <end position="122"/>
    </location>
</feature>
<reference evidence="11" key="1">
    <citation type="submission" date="2006-10" db="EMBL/GenBank/DDBJ databases">
        <authorList>
            <person name="Amadeo P."/>
            <person name="Zhao Q."/>
            <person name="Wortman J."/>
            <person name="Fraser-Liggett C."/>
            <person name="Carlton J."/>
        </authorList>
    </citation>
    <scope>NUCLEOTIDE SEQUENCE</scope>
    <source>
        <strain evidence="11">G3</strain>
    </source>
</reference>
<comment type="subcellular location">
    <subcellularLocation>
        <location evidence="1">Membrane</location>
        <topology evidence="1">Multi-pass membrane protein</topology>
    </subcellularLocation>
</comment>
<dbReference type="InterPro" id="IPR045221">
    <property type="entry name" value="Sphingomyelin_synth-like"/>
</dbReference>
<keyword evidence="7" id="KW-0443">Lipid metabolism</keyword>
<dbReference type="GO" id="GO:0005789">
    <property type="term" value="C:endoplasmic reticulum membrane"/>
    <property type="evidence" value="ECO:0000318"/>
    <property type="project" value="GO_Central"/>
</dbReference>
<feature type="transmembrane region" description="Helical" evidence="9">
    <location>
        <begin position="81"/>
        <end position="99"/>
    </location>
</feature>
<sequence>MPAPCAGLPNCPCADPKELDRLRSLNPLKIALTWTFGFGMFAKLPQCGDLIVSGHTMFMWQSSRWIMETTSRMLPTLGSTFVKLGSLYTFLIGICYITLSRNHYTIDIWFGFLLSEGCYYLYGLLEERVDDANNNSIPVKILRWFETRKYPIMKEEYESDDSSTLVEV</sequence>
<dbReference type="Pfam" id="PF14360">
    <property type="entry name" value="PAP2_C"/>
    <property type="match status" value="1"/>
</dbReference>
<dbReference type="AlphaFoldDB" id="A2DHW8"/>
<proteinExistence type="inferred from homology"/>
<evidence type="ECO:0000313" key="11">
    <source>
        <dbReference type="EMBL" id="EAY19957.1"/>
    </source>
</evidence>
<dbReference type="GO" id="GO:0047493">
    <property type="term" value="F:ceramide cholinephosphotransferase activity"/>
    <property type="evidence" value="ECO:0000318"/>
    <property type="project" value="GO_Central"/>
</dbReference>
<name>A2DHW8_TRIV3</name>
<dbReference type="InterPro" id="IPR025749">
    <property type="entry name" value="Sphingomyelin_synth-like_dom"/>
</dbReference>
<dbReference type="PANTHER" id="PTHR21290:SF25">
    <property type="entry name" value="SPHINGOMYELIN SYNTHASE-RELATED PROTEIN 1"/>
    <property type="match status" value="1"/>
</dbReference>
<evidence type="ECO:0000313" key="12">
    <source>
        <dbReference type="Proteomes" id="UP000001542"/>
    </source>
</evidence>
<organism evidence="11 12">
    <name type="scientific">Trichomonas vaginalis (strain ATCC PRA-98 / G3)</name>
    <dbReference type="NCBI Taxonomy" id="412133"/>
    <lineage>
        <taxon>Eukaryota</taxon>
        <taxon>Metamonada</taxon>
        <taxon>Parabasalia</taxon>
        <taxon>Trichomonadida</taxon>
        <taxon>Trichomonadidae</taxon>
        <taxon>Trichomonas</taxon>
    </lineage>
</organism>
<dbReference type="GO" id="GO:0033188">
    <property type="term" value="F:sphingomyelin synthase activity"/>
    <property type="evidence" value="ECO:0000318"/>
    <property type="project" value="GO_Central"/>
</dbReference>
<evidence type="ECO:0000256" key="7">
    <source>
        <dbReference type="ARBA" id="ARBA00023098"/>
    </source>
</evidence>
<dbReference type="GO" id="GO:0046513">
    <property type="term" value="P:ceramide biosynthetic process"/>
    <property type="evidence" value="ECO:0000318"/>
    <property type="project" value="GO_Central"/>
</dbReference>
<keyword evidence="4 9" id="KW-0812">Transmembrane</keyword>
<dbReference type="SMR" id="A2DHW8"/>
<evidence type="ECO:0000256" key="4">
    <source>
        <dbReference type="ARBA" id="ARBA00022692"/>
    </source>
</evidence>
<evidence type="ECO:0000256" key="9">
    <source>
        <dbReference type="SAM" id="Phobius"/>
    </source>
</evidence>
<evidence type="ECO:0000256" key="6">
    <source>
        <dbReference type="ARBA" id="ARBA00022989"/>
    </source>
</evidence>
<dbReference type="Proteomes" id="UP000001542">
    <property type="component" value="Unassembled WGS sequence"/>
</dbReference>
<dbReference type="InParanoid" id="A2DHW8"/>
<protein>
    <recommendedName>
        <fullName evidence="10">Sphingomyelin synthase-like domain-containing protein</fullName>
    </recommendedName>
</protein>
<dbReference type="GO" id="GO:0005886">
    <property type="term" value="C:plasma membrane"/>
    <property type="evidence" value="ECO:0000318"/>
    <property type="project" value="GO_Central"/>
</dbReference>
<keyword evidence="12" id="KW-1185">Reference proteome</keyword>
<evidence type="ECO:0000256" key="5">
    <source>
        <dbReference type="ARBA" id="ARBA00022919"/>
    </source>
</evidence>